<sequence>MVTKRVQNKALALVRFDATVAGWCRLAGPLPEPPAGARSTGQVRLRPRRKPPWIAFLRVCGLVLFSPLLLYAFLEGLPGSPGEYRAARARRAERRRRRALVPELGLDRPFDGRWEGTAGRLLLDWYAQAPDEERLLVLHPSGVFLLAAPSRGWRPGPAGRLRVVRELRSCTERFEVPVISGPDLPCFRLEFTDGSWLGLRFLGSQDATGRALAACRLVVDRPRPAPDDRTGGYEEADV</sequence>
<dbReference type="RefSeq" id="WP_044582696.1">
    <property type="nucleotide sequence ID" value="NZ_BAABDR010000100.1"/>
</dbReference>
<dbReference type="AlphaFoldDB" id="A0A061A5V9"/>
<organism evidence="2">
    <name type="scientific">Streptomyces iranensis</name>
    <dbReference type="NCBI Taxonomy" id="576784"/>
    <lineage>
        <taxon>Bacteria</taxon>
        <taxon>Bacillati</taxon>
        <taxon>Actinomycetota</taxon>
        <taxon>Actinomycetes</taxon>
        <taxon>Kitasatosporales</taxon>
        <taxon>Streptomycetaceae</taxon>
        <taxon>Streptomyces</taxon>
        <taxon>Streptomyces violaceusniger group</taxon>
    </lineage>
</organism>
<evidence type="ECO:0000256" key="1">
    <source>
        <dbReference type="SAM" id="Phobius"/>
    </source>
</evidence>
<dbReference type="EMBL" id="JAGGLR010000032">
    <property type="protein sequence ID" value="MBP2067647.1"/>
    <property type="molecule type" value="Genomic_DNA"/>
</dbReference>
<evidence type="ECO:0000313" key="2">
    <source>
        <dbReference type="EMBL" id="CDR18205.1"/>
    </source>
</evidence>
<accession>A0A061A5V9</accession>
<dbReference type="Proteomes" id="UP000756710">
    <property type="component" value="Unassembled WGS sequence"/>
</dbReference>
<dbReference type="GeneID" id="32474389"/>
<evidence type="ECO:0000313" key="4">
    <source>
        <dbReference type="Proteomes" id="UP000756710"/>
    </source>
</evidence>
<feature type="transmembrane region" description="Helical" evidence="1">
    <location>
        <begin position="53"/>
        <end position="74"/>
    </location>
</feature>
<keyword evidence="1" id="KW-0812">Transmembrane</keyword>
<reference evidence="2" key="1">
    <citation type="submission" date="2014-05" db="EMBL/GenBank/DDBJ databases">
        <authorList>
            <person name="Horn Fabian"/>
        </authorList>
    </citation>
    <scope>NUCLEOTIDE SEQUENCE</scope>
</reference>
<name>A0A061A5V9_9ACTN</name>
<gene>
    <name evidence="3" type="ORF">J2Z30_008714</name>
    <name evidence="2" type="ORF">SIRAN98</name>
</gene>
<proteinExistence type="predicted"/>
<evidence type="ECO:0000313" key="3">
    <source>
        <dbReference type="EMBL" id="MBP2067647.1"/>
    </source>
</evidence>
<protein>
    <submittedName>
        <fullName evidence="2">Uncharacterized protein</fullName>
    </submittedName>
</protein>
<dbReference type="HOGENOM" id="CLU_111595_0_0_11"/>
<reference evidence="3 4" key="2">
    <citation type="submission" date="2021-03" db="EMBL/GenBank/DDBJ databases">
        <title>Genomic Encyclopedia of Type Strains, Phase IV (KMG-IV): sequencing the most valuable type-strain genomes for metagenomic binning, comparative biology and taxonomic classification.</title>
        <authorList>
            <person name="Goeker M."/>
        </authorList>
    </citation>
    <scope>NUCLEOTIDE SEQUENCE [LARGE SCALE GENOMIC DNA]</scope>
    <source>
        <strain evidence="3 4">DSM 41954</strain>
    </source>
</reference>
<keyword evidence="1" id="KW-0472">Membrane</keyword>
<keyword evidence="4" id="KW-1185">Reference proteome</keyword>
<dbReference type="EMBL" id="LK022849">
    <property type="protein sequence ID" value="CDR18205.1"/>
    <property type="molecule type" value="Genomic_DNA"/>
</dbReference>
<keyword evidence="1" id="KW-1133">Transmembrane helix</keyword>